<reference evidence="3 4" key="1">
    <citation type="submission" date="2017-06" db="EMBL/GenBank/DDBJ databases">
        <authorList>
            <consortium name="Pathogen Informatics"/>
        </authorList>
    </citation>
    <scope>NUCLEOTIDE SEQUENCE [LARGE SCALE GENOMIC DNA]</scope>
    <source>
        <strain evidence="3 4">NCTC13490</strain>
    </source>
</reference>
<organism evidence="3 4">
    <name type="scientific">Chryseobacterium taklimakanense</name>
    <dbReference type="NCBI Taxonomy" id="536441"/>
    <lineage>
        <taxon>Bacteria</taxon>
        <taxon>Pseudomonadati</taxon>
        <taxon>Bacteroidota</taxon>
        <taxon>Flavobacteriia</taxon>
        <taxon>Flavobacteriales</taxon>
        <taxon>Weeksellaceae</taxon>
        <taxon>Chryseobacterium group</taxon>
        <taxon>Chryseobacterium</taxon>
    </lineage>
</organism>
<keyword evidence="4" id="KW-1185">Reference proteome</keyword>
<accession>A0A239WM95</accession>
<dbReference type="InterPro" id="IPR013783">
    <property type="entry name" value="Ig-like_fold"/>
</dbReference>
<evidence type="ECO:0000313" key="3">
    <source>
        <dbReference type="EMBL" id="SNV34724.1"/>
    </source>
</evidence>
<dbReference type="PROSITE" id="PS50093">
    <property type="entry name" value="PKD"/>
    <property type="match status" value="2"/>
</dbReference>
<protein>
    <submittedName>
        <fullName evidence="3">PKD domain</fullName>
    </submittedName>
</protein>
<dbReference type="Gene3D" id="2.60.40.10">
    <property type="entry name" value="Immunoglobulins"/>
    <property type="match status" value="2"/>
</dbReference>
<dbReference type="InterPro" id="IPR035986">
    <property type="entry name" value="PKD_dom_sf"/>
</dbReference>
<keyword evidence="1" id="KW-0812">Transmembrane</keyword>
<dbReference type="InterPro" id="IPR000601">
    <property type="entry name" value="PKD_dom"/>
</dbReference>
<dbReference type="SUPFAM" id="SSF49299">
    <property type="entry name" value="PKD domain"/>
    <property type="match status" value="2"/>
</dbReference>
<dbReference type="EMBL" id="LT906465">
    <property type="protein sequence ID" value="SNV34724.1"/>
    <property type="molecule type" value="Genomic_DNA"/>
</dbReference>
<name>A0A239WM95_9FLAO</name>
<feature type="domain" description="PKD" evidence="2">
    <location>
        <begin position="60"/>
        <end position="99"/>
    </location>
</feature>
<dbReference type="KEGG" id="ctak:4412677_00347"/>
<evidence type="ECO:0000313" key="4">
    <source>
        <dbReference type="Proteomes" id="UP000215196"/>
    </source>
</evidence>
<sequence>MNYVQKNRRNILLISAGVVLLVALILLATQKKEFSSDDIVATVYPISLNVGDTLKFEDNSPFGKSHKWVFSDGYQSLNKKGHHAFAKAGFYPVTLFIDDKYNKTFNVVVSGAGQIVQEKLRQPTIIDAPTQAMQFSNVFFRAETTDAKMFTWKFGESGGVDARTQMASYAFKTPGRYIVTLITDTDQEPVIHHINILPAYPEIEEVVAPPPPPPTEAEVFSKINDDFRYHLQQIANGNNFNYHYNYLKNTYLCGKNNVSVAANDKNNSFYNYCMGLQFDKNNLIQEVKTTVDTGQNCVTKVEVKQSKQ</sequence>
<gene>
    <name evidence="3" type="ORF">SAMEA4412677_00347</name>
</gene>
<keyword evidence="1" id="KW-0472">Membrane</keyword>
<keyword evidence="1" id="KW-1133">Transmembrane helix</keyword>
<evidence type="ECO:0000259" key="2">
    <source>
        <dbReference type="PROSITE" id="PS50093"/>
    </source>
</evidence>
<dbReference type="Pfam" id="PF18911">
    <property type="entry name" value="PKD_4"/>
    <property type="match status" value="2"/>
</dbReference>
<proteinExistence type="predicted"/>
<dbReference type="RefSeq" id="WP_095069812.1">
    <property type="nucleotide sequence ID" value="NZ_LT906465.1"/>
</dbReference>
<dbReference type="AlphaFoldDB" id="A0A239WM95"/>
<dbReference type="Proteomes" id="UP000215196">
    <property type="component" value="Chromosome 1"/>
</dbReference>
<evidence type="ECO:0000256" key="1">
    <source>
        <dbReference type="SAM" id="Phobius"/>
    </source>
</evidence>
<feature type="domain" description="PKD" evidence="2">
    <location>
        <begin position="139"/>
        <end position="181"/>
    </location>
</feature>
<feature type="transmembrane region" description="Helical" evidence="1">
    <location>
        <begin position="12"/>
        <end position="29"/>
    </location>
</feature>